<accession>A0ACC2N6T7</accession>
<protein>
    <submittedName>
        <fullName evidence="1">Uncharacterized protein</fullName>
    </submittedName>
</protein>
<proteinExistence type="predicted"/>
<keyword evidence="2" id="KW-1185">Reference proteome</keyword>
<sequence>MQPWNQKGQRWCDASVYQYDSQDFGKEDTERSVSAAPFPDSKDAQEIVDVVPGKEEKYFCETEHRHFQHNEKRPTIIKAKKLYGWPPIGEKAATPRSWNSQEKKMPHEQK</sequence>
<dbReference type="Proteomes" id="UP001239111">
    <property type="component" value="Chromosome 4"/>
</dbReference>
<name>A0ACC2N6T7_9HYME</name>
<dbReference type="EMBL" id="CM056744">
    <property type="protein sequence ID" value="KAJ8666027.1"/>
    <property type="molecule type" value="Genomic_DNA"/>
</dbReference>
<comment type="caution">
    <text evidence="1">The sequence shown here is derived from an EMBL/GenBank/DDBJ whole genome shotgun (WGS) entry which is preliminary data.</text>
</comment>
<evidence type="ECO:0000313" key="2">
    <source>
        <dbReference type="Proteomes" id="UP001239111"/>
    </source>
</evidence>
<reference evidence="1" key="1">
    <citation type="submission" date="2023-04" db="EMBL/GenBank/DDBJ databases">
        <title>A chromosome-level genome assembly of the parasitoid wasp Eretmocerus hayati.</title>
        <authorList>
            <person name="Zhong Y."/>
            <person name="Liu S."/>
            <person name="Liu Y."/>
        </authorList>
    </citation>
    <scope>NUCLEOTIDE SEQUENCE</scope>
    <source>
        <strain evidence="1">ZJU_SS_LIU_2023</strain>
    </source>
</reference>
<gene>
    <name evidence="1" type="ORF">QAD02_007689</name>
</gene>
<organism evidence="1 2">
    <name type="scientific">Eretmocerus hayati</name>
    <dbReference type="NCBI Taxonomy" id="131215"/>
    <lineage>
        <taxon>Eukaryota</taxon>
        <taxon>Metazoa</taxon>
        <taxon>Ecdysozoa</taxon>
        <taxon>Arthropoda</taxon>
        <taxon>Hexapoda</taxon>
        <taxon>Insecta</taxon>
        <taxon>Pterygota</taxon>
        <taxon>Neoptera</taxon>
        <taxon>Endopterygota</taxon>
        <taxon>Hymenoptera</taxon>
        <taxon>Apocrita</taxon>
        <taxon>Proctotrupomorpha</taxon>
        <taxon>Chalcidoidea</taxon>
        <taxon>Aphelinidae</taxon>
        <taxon>Aphelininae</taxon>
        <taxon>Eretmocerus</taxon>
    </lineage>
</organism>
<evidence type="ECO:0000313" key="1">
    <source>
        <dbReference type="EMBL" id="KAJ8666027.1"/>
    </source>
</evidence>